<dbReference type="InterPro" id="IPR008271">
    <property type="entry name" value="Ser/Thr_kinase_AS"/>
</dbReference>
<organism evidence="8 9">
    <name type="scientific">Senna tora</name>
    <dbReference type="NCBI Taxonomy" id="362788"/>
    <lineage>
        <taxon>Eukaryota</taxon>
        <taxon>Viridiplantae</taxon>
        <taxon>Streptophyta</taxon>
        <taxon>Embryophyta</taxon>
        <taxon>Tracheophyta</taxon>
        <taxon>Spermatophyta</taxon>
        <taxon>Magnoliopsida</taxon>
        <taxon>eudicotyledons</taxon>
        <taxon>Gunneridae</taxon>
        <taxon>Pentapetalae</taxon>
        <taxon>rosids</taxon>
        <taxon>fabids</taxon>
        <taxon>Fabales</taxon>
        <taxon>Fabaceae</taxon>
        <taxon>Caesalpinioideae</taxon>
        <taxon>Cassia clade</taxon>
        <taxon>Senna</taxon>
    </lineage>
</organism>
<feature type="domain" description="Protein kinase" evidence="7">
    <location>
        <begin position="318"/>
        <end position="602"/>
    </location>
</feature>
<evidence type="ECO:0000313" key="9">
    <source>
        <dbReference type="Proteomes" id="UP000634136"/>
    </source>
</evidence>
<evidence type="ECO:0000256" key="3">
    <source>
        <dbReference type="ARBA" id="ARBA00022741"/>
    </source>
</evidence>
<dbReference type="FunFam" id="1.10.510.10:FF:000412">
    <property type="entry name" value="Probable receptor-like serine/threonine-protein kinase At5g57670"/>
    <property type="match status" value="1"/>
</dbReference>
<dbReference type="Gene3D" id="1.10.510.10">
    <property type="entry name" value="Transferase(Phosphotransferase) domain 1"/>
    <property type="match status" value="1"/>
</dbReference>
<dbReference type="Pfam" id="PF07714">
    <property type="entry name" value="PK_Tyr_Ser-Thr"/>
    <property type="match status" value="1"/>
</dbReference>
<accession>A0A834X475</accession>
<dbReference type="GO" id="GO:0005524">
    <property type="term" value="F:ATP binding"/>
    <property type="evidence" value="ECO:0007669"/>
    <property type="project" value="UniProtKB-UniRule"/>
</dbReference>
<keyword evidence="1" id="KW-0723">Serine/threonine-protein kinase</keyword>
<keyword evidence="2" id="KW-0808">Transferase</keyword>
<dbReference type="InterPro" id="IPR000719">
    <property type="entry name" value="Prot_kinase_dom"/>
</dbReference>
<protein>
    <submittedName>
        <fullName evidence="8">Putative receptor-like serine/threonine-protein kinase</fullName>
    </submittedName>
</protein>
<evidence type="ECO:0000259" key="7">
    <source>
        <dbReference type="PROSITE" id="PS50011"/>
    </source>
</evidence>
<dbReference type="InterPro" id="IPR017441">
    <property type="entry name" value="Protein_kinase_ATP_BS"/>
</dbReference>
<reference evidence="8" key="1">
    <citation type="submission" date="2020-09" db="EMBL/GenBank/DDBJ databases">
        <title>Genome-Enabled Discovery of Anthraquinone Biosynthesis in Senna tora.</title>
        <authorList>
            <person name="Kang S.-H."/>
            <person name="Pandey R.P."/>
            <person name="Lee C.-M."/>
            <person name="Sim J.-S."/>
            <person name="Jeong J.-T."/>
            <person name="Choi B.-S."/>
            <person name="Jung M."/>
            <person name="Ginzburg D."/>
            <person name="Zhao K."/>
            <person name="Won S.Y."/>
            <person name="Oh T.-J."/>
            <person name="Yu Y."/>
            <person name="Kim N.-H."/>
            <person name="Lee O.R."/>
            <person name="Lee T.-H."/>
            <person name="Bashyal P."/>
            <person name="Kim T.-S."/>
            <person name="Lee W.-H."/>
            <person name="Kawkins C."/>
            <person name="Kim C.-K."/>
            <person name="Kim J.S."/>
            <person name="Ahn B.O."/>
            <person name="Rhee S.Y."/>
            <person name="Sohng J.K."/>
        </authorList>
    </citation>
    <scope>NUCLEOTIDE SEQUENCE</scope>
    <source>
        <tissue evidence="8">Leaf</tissue>
    </source>
</reference>
<dbReference type="Proteomes" id="UP000634136">
    <property type="component" value="Unassembled WGS sequence"/>
</dbReference>
<dbReference type="EMBL" id="JAAIUW010000003">
    <property type="protein sequence ID" value="KAF7838072.1"/>
    <property type="molecule type" value="Genomic_DNA"/>
</dbReference>
<dbReference type="PANTHER" id="PTHR47987:SF3">
    <property type="entry name" value="OS08G0249100 PROTEIN"/>
    <property type="match status" value="1"/>
</dbReference>
<keyword evidence="5 6" id="KW-0067">ATP-binding</keyword>
<evidence type="ECO:0000256" key="2">
    <source>
        <dbReference type="ARBA" id="ARBA00022679"/>
    </source>
</evidence>
<dbReference type="GO" id="GO:0004674">
    <property type="term" value="F:protein serine/threonine kinase activity"/>
    <property type="evidence" value="ECO:0007669"/>
    <property type="project" value="UniProtKB-KW"/>
</dbReference>
<dbReference type="PROSITE" id="PS00108">
    <property type="entry name" value="PROTEIN_KINASE_ST"/>
    <property type="match status" value="1"/>
</dbReference>
<dbReference type="InterPro" id="IPR011009">
    <property type="entry name" value="Kinase-like_dom_sf"/>
</dbReference>
<comment type="caution">
    <text evidence="8">The sequence shown here is derived from an EMBL/GenBank/DDBJ whole genome shotgun (WGS) entry which is preliminary data.</text>
</comment>
<proteinExistence type="predicted"/>
<keyword evidence="3 6" id="KW-0547">Nucleotide-binding</keyword>
<evidence type="ECO:0000256" key="5">
    <source>
        <dbReference type="ARBA" id="ARBA00022840"/>
    </source>
</evidence>
<dbReference type="PROSITE" id="PS50011">
    <property type="entry name" value="PROTEIN_KINASE_DOM"/>
    <property type="match status" value="1"/>
</dbReference>
<evidence type="ECO:0000256" key="6">
    <source>
        <dbReference type="PROSITE-ProRule" id="PRU10141"/>
    </source>
</evidence>
<gene>
    <name evidence="8" type="ORF">G2W53_006554</name>
</gene>
<keyword evidence="4 8" id="KW-0418">Kinase</keyword>
<dbReference type="SMART" id="SM00220">
    <property type="entry name" value="S_TKc"/>
    <property type="match status" value="1"/>
</dbReference>
<dbReference type="Gene3D" id="3.30.200.20">
    <property type="entry name" value="Phosphorylase Kinase, domain 1"/>
    <property type="match status" value="1"/>
</dbReference>
<dbReference type="CDD" id="cd00293">
    <property type="entry name" value="USP-like"/>
    <property type="match status" value="1"/>
</dbReference>
<dbReference type="InterPro" id="IPR046958">
    <property type="entry name" value="RBK1/2/STUNTED"/>
</dbReference>
<evidence type="ECO:0000256" key="4">
    <source>
        <dbReference type="ARBA" id="ARBA00022777"/>
    </source>
</evidence>
<keyword evidence="9" id="KW-1185">Reference proteome</keyword>
<evidence type="ECO:0000313" key="8">
    <source>
        <dbReference type="EMBL" id="KAF7838072.1"/>
    </source>
</evidence>
<dbReference type="OrthoDB" id="4062651at2759"/>
<dbReference type="SUPFAM" id="SSF56112">
    <property type="entry name" value="Protein kinase-like (PK-like)"/>
    <property type="match status" value="1"/>
</dbReference>
<dbReference type="PROSITE" id="PS00107">
    <property type="entry name" value="PROTEIN_KINASE_ATP"/>
    <property type="match status" value="1"/>
</dbReference>
<evidence type="ECO:0000256" key="1">
    <source>
        <dbReference type="ARBA" id="ARBA00022527"/>
    </source>
</evidence>
<dbReference type="PANTHER" id="PTHR47987">
    <property type="entry name" value="OS08G0249100 PROTEIN"/>
    <property type="match status" value="1"/>
</dbReference>
<feature type="binding site" evidence="6">
    <location>
        <position position="346"/>
    </location>
    <ligand>
        <name>ATP</name>
        <dbReference type="ChEBI" id="CHEBI:30616"/>
    </ligand>
</feature>
<name>A0A834X475_9FABA</name>
<keyword evidence="8" id="KW-0675">Receptor</keyword>
<sequence>MEKSEGKYMRRMRSFDSEIDPNDSRELLSWAIRVLAHPNDTIVALHVLVAKDNKKKKKKKRASVARRQSQLRQAKAYVISLLGEFARTCWSKEVNLEAKVAFSSEVGGGLVEEAKSISAHFLLLRGSRNQSNKIKSSDGITKYCFENVYEGCTVVSVGKCSKTQQISNSNCTDSQGNYEQSSRWFMKDNPSDKTESPVLKEFMSESKTLTHSPRTVLDEIEGQSNSTEDDTFSTMVSSITDTPSMASKIKSQSKLRKPQSPFRFIASFLGSPLRRRNSNRSKNDKRQPLLKCFSYEEISNATNGFHQGELMISVLMLQTSDYLVGRGGYSEVYRGDLSDGQTIAVKRLSKDNKNPNKEKEFLMELGVIGHVCHPNTATLVGCCVENGLYLVFKYSQNGNLATALHGKAGKALEWPIRYSIAIGVARGLHYLHKCCKHRIIHRDIKASNVLLGPDYEPQISDFGLAKWLPNKWTHHAVIPVEGTFGYLAPECFMHGIVDEKTDVYAFGILLLEIVTGRRPVDSSKQNLLLWAKPLMESGKIGELADPRMEGAYEEEQLQRVVLTASYCVRQSPIWRPPMSEVLELLTSGQDCEAGKSWRIPKFASDELDDYSMVFGYELPSDISLEDYL</sequence>
<dbReference type="InterPro" id="IPR001245">
    <property type="entry name" value="Ser-Thr/Tyr_kinase_cat_dom"/>
</dbReference>
<dbReference type="AlphaFoldDB" id="A0A834X475"/>